<dbReference type="Proteomes" id="UP000694558">
    <property type="component" value="Chromosome 21"/>
</dbReference>
<protein>
    <submittedName>
        <fullName evidence="1">Uncharacterized protein</fullName>
    </submittedName>
</protein>
<dbReference type="AlphaFoldDB" id="A0A8D3AII2"/>
<proteinExistence type="predicted"/>
<organism evidence="1 2">
    <name type="scientific">Scophthalmus maximus</name>
    <name type="common">Turbot</name>
    <name type="synonym">Psetta maxima</name>
    <dbReference type="NCBI Taxonomy" id="52904"/>
    <lineage>
        <taxon>Eukaryota</taxon>
        <taxon>Metazoa</taxon>
        <taxon>Chordata</taxon>
        <taxon>Craniata</taxon>
        <taxon>Vertebrata</taxon>
        <taxon>Euteleostomi</taxon>
        <taxon>Actinopterygii</taxon>
        <taxon>Neopterygii</taxon>
        <taxon>Teleostei</taxon>
        <taxon>Neoteleostei</taxon>
        <taxon>Acanthomorphata</taxon>
        <taxon>Carangaria</taxon>
        <taxon>Pleuronectiformes</taxon>
        <taxon>Pleuronectoidei</taxon>
        <taxon>Scophthalmidae</taxon>
        <taxon>Scophthalmus</taxon>
    </lineage>
</organism>
<accession>A0A8D3AII2</accession>
<name>A0A8D3AII2_SCOMX</name>
<evidence type="ECO:0000313" key="1">
    <source>
        <dbReference type="Ensembl" id="ENSSMAP00000018771.1"/>
    </source>
</evidence>
<reference evidence="1" key="2">
    <citation type="submission" date="2025-08" db="UniProtKB">
        <authorList>
            <consortium name="Ensembl"/>
        </authorList>
    </citation>
    <scope>IDENTIFICATION</scope>
</reference>
<sequence length="54" mass="5869">MPPQHFMSPLSLCPCVSQRLGNGQQFPQGADINQTVQKGYLPVICNSKSPAVVR</sequence>
<reference evidence="1" key="1">
    <citation type="submission" date="2023-05" db="EMBL/GenBank/DDBJ databases">
        <title>High-quality long-read genome of Scophthalmus maximus.</title>
        <authorList>
            <person name="Lien S."/>
            <person name="Martinez P."/>
        </authorList>
    </citation>
    <scope>NUCLEOTIDE SEQUENCE [LARGE SCALE GENOMIC DNA]</scope>
</reference>
<evidence type="ECO:0000313" key="2">
    <source>
        <dbReference type="Proteomes" id="UP000694558"/>
    </source>
</evidence>
<dbReference type="Ensembl" id="ENSSMAT00000019008.2">
    <property type="protein sequence ID" value="ENSSMAP00000018771.1"/>
    <property type="gene ID" value="ENSSMAG00000011518.2"/>
</dbReference>